<dbReference type="Proteomes" id="UP001595796">
    <property type="component" value="Unassembled WGS sequence"/>
</dbReference>
<proteinExistence type="predicted"/>
<dbReference type="InterPro" id="IPR001867">
    <property type="entry name" value="OmpR/PhoB-type_DNA-bd"/>
</dbReference>
<dbReference type="Pfam" id="PF00486">
    <property type="entry name" value="Trans_reg_C"/>
    <property type="match status" value="1"/>
</dbReference>
<evidence type="ECO:0000256" key="2">
    <source>
        <dbReference type="ARBA" id="ARBA00023125"/>
    </source>
</evidence>
<name>A0ABV9Z7T4_9HYPH</name>
<dbReference type="Gene3D" id="1.10.10.10">
    <property type="entry name" value="Winged helix-like DNA-binding domain superfamily/Winged helix DNA-binding domain"/>
    <property type="match status" value="1"/>
</dbReference>
<evidence type="ECO:0000313" key="6">
    <source>
        <dbReference type="EMBL" id="MFC5069777.1"/>
    </source>
</evidence>
<dbReference type="PANTHER" id="PTHR48111:SF67">
    <property type="entry name" value="TRANSCRIPTIONAL REGULATORY PROTEIN TCTD"/>
    <property type="match status" value="1"/>
</dbReference>
<dbReference type="InterPro" id="IPR039420">
    <property type="entry name" value="WalR-like"/>
</dbReference>
<evidence type="ECO:0000256" key="3">
    <source>
        <dbReference type="ARBA" id="ARBA00023163"/>
    </source>
</evidence>
<protein>
    <submittedName>
        <fullName evidence="6">Response regulator transcription factor</fullName>
    </submittedName>
</protein>
<dbReference type="SUPFAM" id="SSF52172">
    <property type="entry name" value="CheY-like"/>
    <property type="match status" value="1"/>
</dbReference>
<gene>
    <name evidence="6" type="ORF">ACFPFW_17315</name>
</gene>
<keyword evidence="2 4" id="KW-0238">DNA-binding</keyword>
<dbReference type="InterPro" id="IPR011006">
    <property type="entry name" value="CheY-like_superfamily"/>
</dbReference>
<dbReference type="PANTHER" id="PTHR48111">
    <property type="entry name" value="REGULATOR OF RPOS"/>
    <property type="match status" value="1"/>
</dbReference>
<keyword evidence="1" id="KW-0805">Transcription regulation</keyword>
<evidence type="ECO:0000256" key="1">
    <source>
        <dbReference type="ARBA" id="ARBA00023015"/>
    </source>
</evidence>
<keyword evidence="3" id="KW-0804">Transcription</keyword>
<accession>A0ABV9Z7T4</accession>
<reference evidence="7" key="1">
    <citation type="journal article" date="2019" name="Int. J. Syst. Evol. Microbiol.">
        <title>The Global Catalogue of Microorganisms (GCM) 10K type strain sequencing project: providing services to taxonomists for standard genome sequencing and annotation.</title>
        <authorList>
            <consortium name="The Broad Institute Genomics Platform"/>
            <consortium name="The Broad Institute Genome Sequencing Center for Infectious Disease"/>
            <person name="Wu L."/>
            <person name="Ma J."/>
        </authorList>
    </citation>
    <scope>NUCLEOTIDE SEQUENCE [LARGE SCALE GENOMIC DNA]</scope>
    <source>
        <strain evidence="7">CGMCC 1.16444</strain>
    </source>
</reference>
<dbReference type="RefSeq" id="WP_114956216.1">
    <property type="nucleotide sequence ID" value="NZ_JBHSJF010000008.1"/>
</dbReference>
<evidence type="ECO:0000256" key="4">
    <source>
        <dbReference type="PROSITE-ProRule" id="PRU01091"/>
    </source>
</evidence>
<organism evidence="6 7">
    <name type="scientific">Flaviflagellibacter deserti</name>
    <dbReference type="NCBI Taxonomy" id="2267266"/>
    <lineage>
        <taxon>Bacteria</taxon>
        <taxon>Pseudomonadati</taxon>
        <taxon>Pseudomonadota</taxon>
        <taxon>Alphaproteobacteria</taxon>
        <taxon>Hyphomicrobiales</taxon>
        <taxon>Flaviflagellibacter</taxon>
    </lineage>
</organism>
<dbReference type="InterPro" id="IPR036388">
    <property type="entry name" value="WH-like_DNA-bd_sf"/>
</dbReference>
<dbReference type="EMBL" id="JBHSJF010000008">
    <property type="protein sequence ID" value="MFC5069777.1"/>
    <property type="molecule type" value="Genomic_DNA"/>
</dbReference>
<feature type="DNA-binding region" description="OmpR/PhoB-type" evidence="4">
    <location>
        <begin position="123"/>
        <end position="223"/>
    </location>
</feature>
<comment type="caution">
    <text evidence="6">The sequence shown here is derived from an EMBL/GenBank/DDBJ whole genome shotgun (WGS) entry which is preliminary data.</text>
</comment>
<feature type="domain" description="OmpR/PhoB-type" evidence="5">
    <location>
        <begin position="123"/>
        <end position="223"/>
    </location>
</feature>
<sequence>MFIIIDDREIVTAGYTSGFEREGISSIGFRAPEFKDWMGAAPDTDIGAVEGFLLGNCEDRQSFPRLIRDRCDAPLIALNDMPNLEMTLGLFAVGVDDVVRQPVHVREIIARAGAIQRRATPVSDECSMIGDMRVYFDGRDPEVNGEVFVLPRRERRILEYMVKNQNKRLTKEKIFNFVYGFCNDEVEESVVESHISKLRKKLRGRLGFDPIDSKRYMGYMLISN</sequence>
<evidence type="ECO:0000259" key="5">
    <source>
        <dbReference type="PROSITE" id="PS51755"/>
    </source>
</evidence>
<dbReference type="SMART" id="SM00862">
    <property type="entry name" value="Trans_reg_C"/>
    <property type="match status" value="1"/>
</dbReference>
<dbReference type="SUPFAM" id="SSF46894">
    <property type="entry name" value="C-terminal effector domain of the bipartite response regulators"/>
    <property type="match status" value="1"/>
</dbReference>
<dbReference type="CDD" id="cd00383">
    <property type="entry name" value="trans_reg_C"/>
    <property type="match status" value="1"/>
</dbReference>
<evidence type="ECO:0000313" key="7">
    <source>
        <dbReference type="Proteomes" id="UP001595796"/>
    </source>
</evidence>
<dbReference type="InterPro" id="IPR016032">
    <property type="entry name" value="Sig_transdc_resp-reg_C-effctor"/>
</dbReference>
<keyword evidence="7" id="KW-1185">Reference proteome</keyword>
<dbReference type="PROSITE" id="PS51755">
    <property type="entry name" value="OMPR_PHOB"/>
    <property type="match status" value="1"/>
</dbReference>